<comment type="caution">
    <text evidence="3">The sequence shown here is derived from an EMBL/GenBank/DDBJ whole genome shotgun (WGS) entry which is preliminary data.</text>
</comment>
<dbReference type="InterPro" id="IPR036249">
    <property type="entry name" value="Thioredoxin-like_sf"/>
</dbReference>
<dbReference type="Pfam" id="PF03960">
    <property type="entry name" value="ArsC"/>
    <property type="match status" value="1"/>
</dbReference>
<accession>A0A354M4L5</accession>
<evidence type="ECO:0000256" key="2">
    <source>
        <dbReference type="PROSITE-ProRule" id="PRU01282"/>
    </source>
</evidence>
<reference evidence="3 4" key="1">
    <citation type="journal article" date="2018" name="Nat. Biotechnol.">
        <title>A standardized bacterial taxonomy based on genome phylogeny substantially revises the tree of life.</title>
        <authorList>
            <person name="Parks D.H."/>
            <person name="Chuvochina M."/>
            <person name="Waite D.W."/>
            <person name="Rinke C."/>
            <person name="Skarshewski A."/>
            <person name="Chaumeil P.A."/>
            <person name="Hugenholtz P."/>
        </authorList>
    </citation>
    <scope>NUCLEOTIDE SEQUENCE [LARGE SCALE GENOMIC DNA]</scope>
    <source>
        <strain evidence="3">UBA11482</strain>
    </source>
</reference>
<dbReference type="PANTHER" id="PTHR30041">
    <property type="entry name" value="ARSENATE REDUCTASE"/>
    <property type="match status" value="1"/>
</dbReference>
<dbReference type="AlphaFoldDB" id="A0A354M4L5"/>
<name>A0A354M4L5_9BACT</name>
<dbReference type="NCBIfam" id="TIGR01617">
    <property type="entry name" value="arsC_related"/>
    <property type="match status" value="1"/>
</dbReference>
<dbReference type="PANTHER" id="PTHR30041:SF8">
    <property type="entry name" value="PROTEIN YFFB"/>
    <property type="match status" value="1"/>
</dbReference>
<proteinExistence type="inferred from homology"/>
<dbReference type="RefSeq" id="WP_022390543.1">
    <property type="nucleotide sequence ID" value="NZ_JAQDEG010000065.1"/>
</dbReference>
<gene>
    <name evidence="3" type="ORF">DDY73_10675</name>
</gene>
<dbReference type="Gene3D" id="3.40.30.10">
    <property type="entry name" value="Glutaredoxin"/>
    <property type="match status" value="1"/>
</dbReference>
<dbReference type="Proteomes" id="UP000262954">
    <property type="component" value="Unassembled WGS sequence"/>
</dbReference>
<dbReference type="PROSITE" id="PS51353">
    <property type="entry name" value="ARSC"/>
    <property type="match status" value="1"/>
</dbReference>
<sequence>MKPLFIQYPKCGTCRKAAQWLKNNHIDVTIRDIVSDNPTQQELSVWIEKSGKPIQKFFNTNGLRYKELNLKDKIKNTQQEELLRILASEGMLVKRPVLISENTVLIGFNEKEWSKTLLKSEKP</sequence>
<dbReference type="InterPro" id="IPR006660">
    <property type="entry name" value="Arsenate_reductase-like"/>
</dbReference>
<evidence type="ECO:0000313" key="4">
    <source>
        <dbReference type="Proteomes" id="UP000262954"/>
    </source>
</evidence>
<comment type="similarity">
    <text evidence="1 2">Belongs to the ArsC family.</text>
</comment>
<dbReference type="CDD" id="cd03036">
    <property type="entry name" value="ArsC_like"/>
    <property type="match status" value="1"/>
</dbReference>
<dbReference type="InterPro" id="IPR006504">
    <property type="entry name" value="Tscrpt_reg_Spx/MgsR"/>
</dbReference>
<organism evidence="3 4">
    <name type="scientific">Coprobacter fastidiosus</name>
    <dbReference type="NCBI Taxonomy" id="1099853"/>
    <lineage>
        <taxon>Bacteria</taxon>
        <taxon>Pseudomonadati</taxon>
        <taxon>Bacteroidota</taxon>
        <taxon>Bacteroidia</taxon>
        <taxon>Bacteroidales</taxon>
        <taxon>Barnesiellaceae</taxon>
        <taxon>Coprobacter</taxon>
    </lineage>
</organism>
<dbReference type="EMBL" id="DNWC01000140">
    <property type="protein sequence ID" value="HBJ09454.1"/>
    <property type="molecule type" value="Genomic_DNA"/>
</dbReference>
<evidence type="ECO:0000256" key="1">
    <source>
        <dbReference type="ARBA" id="ARBA00007198"/>
    </source>
</evidence>
<evidence type="ECO:0000313" key="3">
    <source>
        <dbReference type="EMBL" id="HBJ09454.1"/>
    </source>
</evidence>
<dbReference type="SUPFAM" id="SSF52833">
    <property type="entry name" value="Thioredoxin-like"/>
    <property type="match status" value="1"/>
</dbReference>
<protein>
    <submittedName>
        <fullName evidence="3">Arsenate reductase family protein</fullName>
    </submittedName>
</protein>